<reference evidence="3 4" key="1">
    <citation type="journal article" date="2016" name="Nat. Commun.">
        <title>Thousands of microbial genomes shed light on interconnected biogeochemical processes in an aquifer system.</title>
        <authorList>
            <person name="Anantharaman K."/>
            <person name="Brown C.T."/>
            <person name="Hug L.A."/>
            <person name="Sharon I."/>
            <person name="Castelle C.J."/>
            <person name="Probst A.J."/>
            <person name="Thomas B.C."/>
            <person name="Singh A."/>
            <person name="Wilkins M.J."/>
            <person name="Karaoz U."/>
            <person name="Brodie E.L."/>
            <person name="Williams K.H."/>
            <person name="Hubbard S.S."/>
            <person name="Banfield J.F."/>
        </authorList>
    </citation>
    <scope>NUCLEOTIDE SEQUENCE [LARGE SCALE GENOMIC DNA]</scope>
</reference>
<dbReference type="SUPFAM" id="SSF64182">
    <property type="entry name" value="DHH phosphoesterases"/>
    <property type="match status" value="1"/>
</dbReference>
<evidence type="ECO:0000313" key="3">
    <source>
        <dbReference type="EMBL" id="OGJ99993.1"/>
    </source>
</evidence>
<dbReference type="InterPro" id="IPR051319">
    <property type="entry name" value="Oligoribo/pAp-PDE_c-di-AMP_PDE"/>
</dbReference>
<dbReference type="InterPro" id="IPR001667">
    <property type="entry name" value="DDH_dom"/>
</dbReference>
<protein>
    <recommendedName>
        <fullName evidence="5">DHHA1 domain-containing protein</fullName>
    </recommendedName>
</protein>
<dbReference type="InterPro" id="IPR003156">
    <property type="entry name" value="DHHA1_dom"/>
</dbReference>
<evidence type="ECO:0000259" key="2">
    <source>
        <dbReference type="Pfam" id="PF02272"/>
    </source>
</evidence>
<proteinExistence type="predicted"/>
<name>A0A1F7F024_UNCRA</name>
<comment type="caution">
    <text evidence="3">The sequence shown here is derived from an EMBL/GenBank/DDBJ whole genome shotgun (WGS) entry which is preliminary data.</text>
</comment>
<feature type="domain" description="DDH" evidence="1">
    <location>
        <begin position="30"/>
        <end position="114"/>
    </location>
</feature>
<dbReference type="InterPro" id="IPR038763">
    <property type="entry name" value="DHH_sf"/>
</dbReference>
<evidence type="ECO:0000259" key="1">
    <source>
        <dbReference type="Pfam" id="PF01368"/>
    </source>
</evidence>
<dbReference type="PANTHER" id="PTHR47618">
    <property type="entry name" value="BIFUNCTIONAL OLIGORIBONUCLEASE AND PAP PHOSPHATASE NRNA"/>
    <property type="match status" value="1"/>
</dbReference>
<dbReference type="GO" id="GO:0003676">
    <property type="term" value="F:nucleic acid binding"/>
    <property type="evidence" value="ECO:0007669"/>
    <property type="project" value="InterPro"/>
</dbReference>
<dbReference type="Pfam" id="PF01368">
    <property type="entry name" value="DHH"/>
    <property type="match status" value="1"/>
</dbReference>
<dbReference type="AlphaFoldDB" id="A0A1F7F024"/>
<organism evidence="3 4">
    <name type="scientific">Candidatus Raymondbacteria bacterium RIFOXYD12_FULL_49_13</name>
    <dbReference type="NCBI Taxonomy" id="1817890"/>
    <lineage>
        <taxon>Bacteria</taxon>
        <taxon>Raymondiibacteriota</taxon>
    </lineage>
</organism>
<dbReference type="PANTHER" id="PTHR47618:SF1">
    <property type="entry name" value="BIFUNCTIONAL OLIGORIBONUCLEASE AND PAP PHOSPHATASE NRNA"/>
    <property type="match status" value="1"/>
</dbReference>
<accession>A0A1F7F024</accession>
<sequence length="282" mass="30978">MGKSAQLVIIEKLPRNLSFIEKIFPVARSFTNAFQNADTFVVIDSSRIERTGVTQAPKGLSIINIDHHRDNSRFGDYNWVDPCAPATAEMVYSLISHYGFKPEKKIAEVLYAGILVDTGGFKFSNTQTRVFSVCARLAACGIDCHQLYRTVFLDKSNGRIRLEGLLLSEAVFLRNGRICVMTIGARELQRTGARDSDLEGISNLTMALMSVRIGILFFRNNDSVKICFRSDGSYDIGELAGSFGGGGHAAAAGCTLEGHWTDVRRKVLRGAVTLLTKRGKSS</sequence>
<dbReference type="EMBL" id="MFYX01000156">
    <property type="protein sequence ID" value="OGJ99993.1"/>
    <property type="molecule type" value="Genomic_DNA"/>
</dbReference>
<gene>
    <name evidence="3" type="ORF">A2519_13545</name>
</gene>
<dbReference type="Proteomes" id="UP000179243">
    <property type="component" value="Unassembled WGS sequence"/>
</dbReference>
<evidence type="ECO:0000313" key="4">
    <source>
        <dbReference type="Proteomes" id="UP000179243"/>
    </source>
</evidence>
<dbReference type="Pfam" id="PF02272">
    <property type="entry name" value="DHHA1"/>
    <property type="match status" value="1"/>
</dbReference>
<dbReference type="Gene3D" id="3.10.310.30">
    <property type="match status" value="1"/>
</dbReference>
<feature type="domain" description="DHHA1" evidence="2">
    <location>
        <begin position="192"/>
        <end position="258"/>
    </location>
</feature>
<evidence type="ECO:0008006" key="5">
    <source>
        <dbReference type="Google" id="ProtNLM"/>
    </source>
</evidence>
<dbReference type="Gene3D" id="3.90.1640.10">
    <property type="entry name" value="inorganic pyrophosphatase (n-terminal core)"/>
    <property type="match status" value="1"/>
</dbReference>